<dbReference type="Proteomes" id="UP000477849">
    <property type="component" value="Unassembled WGS sequence"/>
</dbReference>
<name>A0A6M1RQN7_9HYPH</name>
<sequence length="97" mass="11105">MKSRADSAAWQHLYKSIRWKRIRESQLAHEPLCRMCLEAEDVTVATICDHVIPHKGNIGLFYGGPFQSLCKYHHDSTKHKEEAGKVVVRYGADGWPL</sequence>
<keyword evidence="1" id="KW-0378">Hydrolase</keyword>
<evidence type="ECO:0000313" key="1">
    <source>
        <dbReference type="EMBL" id="NGO63944.1"/>
    </source>
</evidence>
<organism evidence="1 2">
    <name type="scientific">Rhizobium daejeonense</name>
    <dbReference type="NCBI Taxonomy" id="240521"/>
    <lineage>
        <taxon>Bacteria</taxon>
        <taxon>Pseudomonadati</taxon>
        <taxon>Pseudomonadota</taxon>
        <taxon>Alphaproteobacteria</taxon>
        <taxon>Hyphomicrobiales</taxon>
        <taxon>Rhizobiaceae</taxon>
        <taxon>Rhizobium/Agrobacterium group</taxon>
        <taxon>Rhizobium</taxon>
    </lineage>
</organism>
<reference evidence="1 2" key="1">
    <citation type="submission" date="2020-02" db="EMBL/GenBank/DDBJ databases">
        <title>Genome sequence of the type strain CCBAU10050 of Rhizobium daejeonense.</title>
        <authorList>
            <person name="Gao J."/>
            <person name="Sun J."/>
        </authorList>
    </citation>
    <scope>NUCLEOTIDE SEQUENCE [LARGE SCALE GENOMIC DNA]</scope>
    <source>
        <strain evidence="1 2">CCBAU10050</strain>
    </source>
</reference>
<dbReference type="GO" id="GO:0004519">
    <property type="term" value="F:endonuclease activity"/>
    <property type="evidence" value="ECO:0007669"/>
    <property type="project" value="UniProtKB-KW"/>
</dbReference>
<keyword evidence="1" id="KW-0255">Endonuclease</keyword>
<protein>
    <submittedName>
        <fullName evidence="1">HNH endonuclease</fullName>
    </submittedName>
</protein>
<accession>A0A6M1RQN7</accession>
<comment type="caution">
    <text evidence="1">The sequence shown here is derived from an EMBL/GenBank/DDBJ whole genome shotgun (WGS) entry which is preliminary data.</text>
</comment>
<keyword evidence="1" id="KW-0540">Nuclease</keyword>
<evidence type="ECO:0000313" key="2">
    <source>
        <dbReference type="Proteomes" id="UP000477849"/>
    </source>
</evidence>
<proteinExistence type="predicted"/>
<dbReference type="AlphaFoldDB" id="A0A6M1RQN7"/>
<gene>
    <name evidence="1" type="ORF">G6N76_09685</name>
</gene>
<keyword evidence="2" id="KW-1185">Reference proteome</keyword>
<dbReference type="EMBL" id="JAAKZH010000003">
    <property type="protein sequence ID" value="NGO63944.1"/>
    <property type="molecule type" value="Genomic_DNA"/>
</dbReference>
<dbReference type="RefSeq" id="WP_163898899.1">
    <property type="nucleotide sequence ID" value="NZ_CP048427.1"/>
</dbReference>